<dbReference type="Proteomes" id="UP001210380">
    <property type="component" value="Unassembled WGS sequence"/>
</dbReference>
<evidence type="ECO:0000259" key="3">
    <source>
        <dbReference type="Pfam" id="PF14016"/>
    </source>
</evidence>
<sequence>MLLNRTRTLGAAVALVGGVALLSGCAQGATNAPSPEQGTNSATAEQATGETNAKTEAKTEQASDETSSEAACSAGNFKVELNVQPDRPGILLLAATNNSKETCTVNGYPTLVGTDMSGADIDVQAKQVDVPGAPTSFEVAPGQTAFAGVKIETGDKGDSDVKVATGFKVGLPGSPGAVDAEVVTDPSAGGYPEYPIKSIEVGSLQPAAQGVTVF</sequence>
<feature type="chain" id="PRO_5046076608" evidence="2">
    <location>
        <begin position="29"/>
        <end position="214"/>
    </location>
</feature>
<evidence type="ECO:0000256" key="1">
    <source>
        <dbReference type="SAM" id="MobiDB-lite"/>
    </source>
</evidence>
<feature type="domain" description="DUF4232" evidence="3">
    <location>
        <begin position="72"/>
        <end position="185"/>
    </location>
</feature>
<dbReference type="EMBL" id="JAQGLA010000028">
    <property type="protein sequence ID" value="MDA3627397.1"/>
    <property type="molecule type" value="Genomic_DNA"/>
</dbReference>
<feature type="signal peptide" evidence="2">
    <location>
        <begin position="1"/>
        <end position="28"/>
    </location>
</feature>
<feature type="compositionally biased region" description="Polar residues" evidence="1">
    <location>
        <begin position="28"/>
        <end position="52"/>
    </location>
</feature>
<accession>A0ABT4V0B2</accession>
<evidence type="ECO:0000313" key="4">
    <source>
        <dbReference type="EMBL" id="MDA3627397.1"/>
    </source>
</evidence>
<organism evidence="4 5">
    <name type="scientific">Saccharopolyspora oryzae</name>
    <dbReference type="NCBI Taxonomy" id="2997343"/>
    <lineage>
        <taxon>Bacteria</taxon>
        <taxon>Bacillati</taxon>
        <taxon>Actinomycetota</taxon>
        <taxon>Actinomycetes</taxon>
        <taxon>Pseudonocardiales</taxon>
        <taxon>Pseudonocardiaceae</taxon>
        <taxon>Saccharopolyspora</taxon>
    </lineage>
</organism>
<dbReference type="RefSeq" id="WP_270950075.1">
    <property type="nucleotide sequence ID" value="NZ_JAQGLA010000028.1"/>
</dbReference>
<dbReference type="PROSITE" id="PS51257">
    <property type="entry name" value="PROKAR_LIPOPROTEIN"/>
    <property type="match status" value="1"/>
</dbReference>
<evidence type="ECO:0000256" key="2">
    <source>
        <dbReference type="SAM" id="SignalP"/>
    </source>
</evidence>
<proteinExistence type="predicted"/>
<comment type="caution">
    <text evidence="4">The sequence shown here is derived from an EMBL/GenBank/DDBJ whole genome shotgun (WGS) entry which is preliminary data.</text>
</comment>
<gene>
    <name evidence="4" type="ORF">OU415_18265</name>
</gene>
<dbReference type="Pfam" id="PF14016">
    <property type="entry name" value="DUF4232"/>
    <property type="match status" value="1"/>
</dbReference>
<evidence type="ECO:0000313" key="5">
    <source>
        <dbReference type="Proteomes" id="UP001210380"/>
    </source>
</evidence>
<dbReference type="InterPro" id="IPR025326">
    <property type="entry name" value="DUF4232"/>
</dbReference>
<feature type="region of interest" description="Disordered" evidence="1">
    <location>
        <begin position="28"/>
        <end position="70"/>
    </location>
</feature>
<keyword evidence="2" id="KW-0732">Signal</keyword>
<name>A0ABT4V0B2_9PSEU</name>
<protein>
    <submittedName>
        <fullName evidence="4">DUF4232 domain-containing protein</fullName>
    </submittedName>
</protein>
<reference evidence="4 5" key="1">
    <citation type="submission" date="2022-11" db="EMBL/GenBank/DDBJ databases">
        <title>Draft genome sequence of Saccharopolyspora sp. WRP15-2 isolated from rhizosphere soils of wild rice in Thailand.</title>
        <authorList>
            <person name="Duangmal K."/>
            <person name="Kammanee S."/>
            <person name="Muangham S."/>
        </authorList>
    </citation>
    <scope>NUCLEOTIDE SEQUENCE [LARGE SCALE GENOMIC DNA]</scope>
    <source>
        <strain evidence="4 5">WRP15-2</strain>
    </source>
</reference>
<keyword evidence="5" id="KW-1185">Reference proteome</keyword>